<evidence type="ECO:0000256" key="2">
    <source>
        <dbReference type="SAM" id="Phobius"/>
    </source>
</evidence>
<reference evidence="3 4" key="1">
    <citation type="submission" date="2020-06" db="EMBL/GenBank/DDBJ databases">
        <title>WGS assembly of Ceratodon purpureus strain R40.</title>
        <authorList>
            <person name="Carey S.B."/>
            <person name="Jenkins J."/>
            <person name="Shu S."/>
            <person name="Lovell J.T."/>
            <person name="Sreedasyam A."/>
            <person name="Maumus F."/>
            <person name="Tiley G.P."/>
            <person name="Fernandez-Pozo N."/>
            <person name="Barry K."/>
            <person name="Chen C."/>
            <person name="Wang M."/>
            <person name="Lipzen A."/>
            <person name="Daum C."/>
            <person name="Saski C.A."/>
            <person name="Payton A.C."/>
            <person name="Mcbreen J.C."/>
            <person name="Conrad R.E."/>
            <person name="Kollar L.M."/>
            <person name="Olsson S."/>
            <person name="Huttunen S."/>
            <person name="Landis J.B."/>
            <person name="Wickett N.J."/>
            <person name="Johnson M.G."/>
            <person name="Rensing S.A."/>
            <person name="Grimwood J."/>
            <person name="Schmutz J."/>
            <person name="Mcdaniel S.F."/>
        </authorList>
    </citation>
    <scope>NUCLEOTIDE SEQUENCE [LARGE SCALE GENOMIC DNA]</scope>
    <source>
        <strain evidence="3 4">R40</strain>
    </source>
</reference>
<gene>
    <name evidence="3" type="ORF">KC19_6G136400</name>
</gene>
<keyword evidence="2" id="KW-0472">Membrane</keyword>
<dbReference type="AlphaFoldDB" id="A0A8T0HHD5"/>
<protein>
    <submittedName>
        <fullName evidence="3">Uncharacterized protein</fullName>
    </submittedName>
</protein>
<organism evidence="3 4">
    <name type="scientific">Ceratodon purpureus</name>
    <name type="common">Fire moss</name>
    <name type="synonym">Dicranum purpureum</name>
    <dbReference type="NCBI Taxonomy" id="3225"/>
    <lineage>
        <taxon>Eukaryota</taxon>
        <taxon>Viridiplantae</taxon>
        <taxon>Streptophyta</taxon>
        <taxon>Embryophyta</taxon>
        <taxon>Bryophyta</taxon>
        <taxon>Bryophytina</taxon>
        <taxon>Bryopsida</taxon>
        <taxon>Dicranidae</taxon>
        <taxon>Pseudoditrichales</taxon>
        <taxon>Ditrichaceae</taxon>
        <taxon>Ceratodon</taxon>
    </lineage>
</organism>
<evidence type="ECO:0000313" key="4">
    <source>
        <dbReference type="Proteomes" id="UP000822688"/>
    </source>
</evidence>
<proteinExistence type="predicted"/>
<accession>A0A8T0HHD5</accession>
<keyword evidence="4" id="KW-1185">Reference proteome</keyword>
<dbReference type="Proteomes" id="UP000822688">
    <property type="component" value="Chromosome 6"/>
</dbReference>
<dbReference type="EMBL" id="CM026427">
    <property type="protein sequence ID" value="KAG0570068.1"/>
    <property type="molecule type" value="Genomic_DNA"/>
</dbReference>
<feature type="region of interest" description="Disordered" evidence="1">
    <location>
        <begin position="50"/>
        <end position="70"/>
    </location>
</feature>
<feature type="transmembrane region" description="Helical" evidence="2">
    <location>
        <begin position="320"/>
        <end position="339"/>
    </location>
</feature>
<sequence length="376" mass="41456">MGTTAVANHALSCHLYGSLINGTSGAESPSTSTSKRALSQRTGLLALPRQERWASRHRSHSRRNVLRPPAATAGHALLESTTSIDVEGMVAEGPTLLALSSDFDWQQSITELREEARGVLSAQGERETALERLGSDMHDWLHDSMFETILQPAQLQGAQNSEEELGVQIRVEELRCQAALQATEELAKGVDSSFDWESEAAELRQCIVIQERDDFEQMLLKSWESARDDMDKDAVLLQNEALKMHYSDDSYLTLFSDDIRGKSTEHADSFNKALEKSSTWWTLGVAMAGWFGSQAMDAIAVEESAPAAVAQAVTRTAPEWVAPTVLATPVVSYLLFTWYRNAVNPYAKLQDWVFGLITLAILGNIVLIATVGVRLY</sequence>
<comment type="caution">
    <text evidence="3">The sequence shown here is derived from an EMBL/GenBank/DDBJ whole genome shotgun (WGS) entry which is preliminary data.</text>
</comment>
<keyword evidence="2" id="KW-0812">Transmembrane</keyword>
<evidence type="ECO:0000256" key="1">
    <source>
        <dbReference type="SAM" id="MobiDB-lite"/>
    </source>
</evidence>
<feature type="transmembrane region" description="Helical" evidence="2">
    <location>
        <begin position="351"/>
        <end position="373"/>
    </location>
</feature>
<keyword evidence="2" id="KW-1133">Transmembrane helix</keyword>
<name>A0A8T0HHD5_CERPU</name>
<feature type="compositionally biased region" description="Basic residues" evidence="1">
    <location>
        <begin position="55"/>
        <end position="65"/>
    </location>
</feature>
<evidence type="ECO:0000313" key="3">
    <source>
        <dbReference type="EMBL" id="KAG0570068.1"/>
    </source>
</evidence>